<comment type="caution">
    <text evidence="4">The sequence shown here is derived from an EMBL/GenBank/DDBJ whole genome shotgun (WGS) entry which is preliminary data.</text>
</comment>
<organism evidence="4 5">
    <name type="scientific">Candidatus Erysipelatoclostridium merdavium</name>
    <dbReference type="NCBI Taxonomy" id="2838566"/>
    <lineage>
        <taxon>Bacteria</taxon>
        <taxon>Bacillati</taxon>
        <taxon>Bacillota</taxon>
        <taxon>Erysipelotrichia</taxon>
        <taxon>Erysipelotrichales</taxon>
        <taxon>Erysipelotrichales incertae sedis</taxon>
    </lineage>
</organism>
<gene>
    <name evidence="4" type="ORF">H9980_12200</name>
</gene>
<dbReference type="InterPro" id="IPR029479">
    <property type="entry name" value="Nitroreductase"/>
</dbReference>
<name>A0A9D1XNJ0_9FIRM</name>
<proteinExistence type="inferred from homology"/>
<dbReference type="PANTHER" id="PTHR43673:SF10">
    <property type="entry name" value="NADH DEHYDROGENASE_NAD(P)H NITROREDUCTASE XCC3605-RELATED"/>
    <property type="match status" value="1"/>
</dbReference>
<feature type="domain" description="Nitroreductase" evidence="3">
    <location>
        <begin position="7"/>
        <end position="64"/>
    </location>
</feature>
<evidence type="ECO:0000259" key="3">
    <source>
        <dbReference type="Pfam" id="PF00881"/>
    </source>
</evidence>
<comment type="similarity">
    <text evidence="1">Belongs to the nitroreductase family.</text>
</comment>
<evidence type="ECO:0000313" key="4">
    <source>
        <dbReference type="EMBL" id="HIX82712.1"/>
    </source>
</evidence>
<dbReference type="AlphaFoldDB" id="A0A9D1XNJ0"/>
<evidence type="ECO:0000256" key="2">
    <source>
        <dbReference type="ARBA" id="ARBA00023002"/>
    </source>
</evidence>
<dbReference type="Proteomes" id="UP000886724">
    <property type="component" value="Unassembled WGS sequence"/>
</dbReference>
<reference evidence="4" key="2">
    <citation type="submission" date="2021-04" db="EMBL/GenBank/DDBJ databases">
        <authorList>
            <person name="Gilroy R."/>
        </authorList>
    </citation>
    <scope>NUCLEOTIDE SEQUENCE</scope>
    <source>
        <strain evidence="4">ChiGjej1B1-14440</strain>
    </source>
</reference>
<dbReference type="PANTHER" id="PTHR43673">
    <property type="entry name" value="NAD(P)H NITROREDUCTASE YDGI-RELATED"/>
    <property type="match status" value="1"/>
</dbReference>
<dbReference type="Gene3D" id="3.40.109.10">
    <property type="entry name" value="NADH Oxidase"/>
    <property type="match status" value="2"/>
</dbReference>
<feature type="domain" description="Nitroreductase" evidence="3">
    <location>
        <begin position="67"/>
        <end position="157"/>
    </location>
</feature>
<reference evidence="4" key="1">
    <citation type="journal article" date="2021" name="PeerJ">
        <title>Extensive microbial diversity within the chicken gut microbiome revealed by metagenomics and culture.</title>
        <authorList>
            <person name="Gilroy R."/>
            <person name="Ravi A."/>
            <person name="Getino M."/>
            <person name="Pursley I."/>
            <person name="Horton D.L."/>
            <person name="Alikhan N.F."/>
            <person name="Baker D."/>
            <person name="Gharbi K."/>
            <person name="Hall N."/>
            <person name="Watson M."/>
            <person name="Adriaenssens E.M."/>
            <person name="Foster-Nyarko E."/>
            <person name="Jarju S."/>
            <person name="Secka A."/>
            <person name="Antonio M."/>
            <person name="Oren A."/>
            <person name="Chaudhuri R.R."/>
            <person name="La Ragione R."/>
            <person name="Hildebrand F."/>
            <person name="Pallen M.J."/>
        </authorList>
    </citation>
    <scope>NUCLEOTIDE SEQUENCE</scope>
    <source>
        <strain evidence="4">ChiGjej1B1-14440</strain>
    </source>
</reference>
<dbReference type="CDD" id="cd02136">
    <property type="entry name" value="PnbA_NfnB-like"/>
    <property type="match status" value="1"/>
</dbReference>
<evidence type="ECO:0000313" key="5">
    <source>
        <dbReference type="Proteomes" id="UP000886724"/>
    </source>
</evidence>
<accession>A0A9D1XNJ0</accession>
<sequence>MTLDQVINKRRSIRKYKNTSIDKKTIETIIQAGIEAPSWKNSQTARYHVVTSPELLAKIKKECLPPFNQENCQDAPVLIVTTFIKNRAGFGRDGSSTNELENGWGIYDLGLHNQNLILKATDLGLGTLIMGIRDAKKIRDILEISDNEIIVSVIALGLPDIEPARPKRKTVAEICKFY</sequence>
<evidence type="ECO:0000256" key="1">
    <source>
        <dbReference type="ARBA" id="ARBA00007118"/>
    </source>
</evidence>
<protein>
    <submittedName>
        <fullName evidence="4">Nitroreductase</fullName>
    </submittedName>
</protein>
<dbReference type="SUPFAM" id="SSF55469">
    <property type="entry name" value="FMN-dependent nitroreductase-like"/>
    <property type="match status" value="1"/>
</dbReference>
<dbReference type="InterPro" id="IPR000415">
    <property type="entry name" value="Nitroreductase-like"/>
</dbReference>
<dbReference type="GO" id="GO:0016491">
    <property type="term" value="F:oxidoreductase activity"/>
    <property type="evidence" value="ECO:0007669"/>
    <property type="project" value="UniProtKB-KW"/>
</dbReference>
<dbReference type="EMBL" id="DXET01000274">
    <property type="protein sequence ID" value="HIX82712.1"/>
    <property type="molecule type" value="Genomic_DNA"/>
</dbReference>
<keyword evidence="2" id="KW-0560">Oxidoreductase</keyword>
<dbReference type="Pfam" id="PF00881">
    <property type="entry name" value="Nitroreductase"/>
    <property type="match status" value="2"/>
</dbReference>